<dbReference type="GO" id="GO:0005524">
    <property type="term" value="F:ATP binding"/>
    <property type="evidence" value="ECO:0007669"/>
    <property type="project" value="UniProtKB-KW"/>
</dbReference>
<keyword evidence="3 7" id="KW-0547">Nucleotide-binding</keyword>
<evidence type="ECO:0000256" key="6">
    <source>
        <dbReference type="ARBA" id="ARBA00023146"/>
    </source>
</evidence>
<dbReference type="InterPro" id="IPR020058">
    <property type="entry name" value="Glu/Gln-tRNA-synth_Ib_cat-dom"/>
</dbReference>
<keyword evidence="2" id="KW-0479">Metal-binding</keyword>
<keyword evidence="1 7" id="KW-0436">Ligase</keyword>
<dbReference type="GO" id="GO:0004818">
    <property type="term" value="F:glutamate-tRNA ligase activity"/>
    <property type="evidence" value="ECO:0007669"/>
    <property type="project" value="TreeGrafter"/>
</dbReference>
<dbReference type="InterPro" id="IPR000924">
    <property type="entry name" value="Glu/Gln-tRNA-synth"/>
</dbReference>
<protein>
    <submittedName>
        <fullName evidence="9">Glutamyl-Q tRNA(Asp) synthetase</fullName>
    </submittedName>
</protein>
<dbReference type="PANTHER" id="PTHR43311:SF1">
    <property type="entry name" value="GLUTAMYL-Q TRNA(ASP) SYNTHETASE"/>
    <property type="match status" value="1"/>
</dbReference>
<keyword evidence="7" id="KW-0648">Protein biosynthesis</keyword>
<accession>A0A1T4VIX9</accession>
<keyword evidence="10" id="KW-1185">Reference proteome</keyword>
<organism evidence="9 10">
    <name type="scientific">Succinivibrio dextrinosolvens DSM 3072</name>
    <dbReference type="NCBI Taxonomy" id="1123324"/>
    <lineage>
        <taxon>Bacteria</taxon>
        <taxon>Pseudomonadati</taxon>
        <taxon>Pseudomonadota</taxon>
        <taxon>Gammaproteobacteria</taxon>
        <taxon>Aeromonadales</taxon>
        <taxon>Succinivibrionaceae</taxon>
        <taxon>Succinivibrio</taxon>
    </lineage>
</organism>
<dbReference type="PRINTS" id="PR00987">
    <property type="entry name" value="TRNASYNTHGLU"/>
</dbReference>
<dbReference type="STRING" id="83771.SAMN02910357_00345"/>
<evidence type="ECO:0000313" key="10">
    <source>
        <dbReference type="Proteomes" id="UP000242432"/>
    </source>
</evidence>
<keyword evidence="5 7" id="KW-0067">ATP-binding</keyword>
<dbReference type="InterPro" id="IPR014729">
    <property type="entry name" value="Rossmann-like_a/b/a_fold"/>
</dbReference>
<keyword evidence="4" id="KW-0862">Zinc</keyword>
<sequence>MAEYIGRFAPSPSGRLHFGSLVAALGSYAVAKHKNGKILLRIEDLDFFRCKKEYTSIILKELDEFGFVFDGEPYIQSEHTDVYYRVAKKLVEEDKAFYCNCTRSHLKTGVCHCREKGLKENAQDNLALRFIIPSTHQNSFEDEIYGVISSPVTVDALTLIRRDKVISYNLACVVDDIHQGVTQVVRGSDLIDITTTQMCLYNALDTECISYLHLPLAMADETYKLSKQNRSPAVLDQGPPSQMLIKALAFLNQDISGLNPQMTPKVILNKALDNFEIQKIPVGKKVIEA</sequence>
<dbReference type="NCBIfam" id="NF004314">
    <property type="entry name" value="PRK05710.1-3"/>
    <property type="match status" value="1"/>
</dbReference>
<keyword evidence="6 7" id="KW-0030">Aminoacyl-tRNA synthetase</keyword>
<evidence type="ECO:0000259" key="8">
    <source>
        <dbReference type="Pfam" id="PF00749"/>
    </source>
</evidence>
<evidence type="ECO:0000256" key="5">
    <source>
        <dbReference type="ARBA" id="ARBA00022840"/>
    </source>
</evidence>
<evidence type="ECO:0000256" key="4">
    <source>
        <dbReference type="ARBA" id="ARBA00022833"/>
    </source>
</evidence>
<feature type="domain" description="Glutamyl/glutaminyl-tRNA synthetase class Ib catalytic" evidence="8">
    <location>
        <begin position="7"/>
        <end position="256"/>
    </location>
</feature>
<dbReference type="GO" id="GO:0005829">
    <property type="term" value="C:cytosol"/>
    <property type="evidence" value="ECO:0007669"/>
    <property type="project" value="TreeGrafter"/>
</dbReference>
<evidence type="ECO:0000256" key="3">
    <source>
        <dbReference type="ARBA" id="ARBA00022741"/>
    </source>
</evidence>
<reference evidence="10" key="1">
    <citation type="submission" date="2017-02" db="EMBL/GenBank/DDBJ databases">
        <authorList>
            <person name="Varghese N."/>
            <person name="Submissions S."/>
        </authorList>
    </citation>
    <scope>NUCLEOTIDE SEQUENCE [LARGE SCALE GENOMIC DNA]</scope>
    <source>
        <strain evidence="10">DSM 3072</strain>
    </source>
</reference>
<dbReference type="GO" id="GO:0006424">
    <property type="term" value="P:glutamyl-tRNA aminoacylation"/>
    <property type="evidence" value="ECO:0007669"/>
    <property type="project" value="TreeGrafter"/>
</dbReference>
<proteinExistence type="inferred from homology"/>
<dbReference type="InterPro" id="IPR049940">
    <property type="entry name" value="GluQ/Sye"/>
</dbReference>
<dbReference type="Proteomes" id="UP000242432">
    <property type="component" value="Unassembled WGS sequence"/>
</dbReference>
<dbReference type="SUPFAM" id="SSF52374">
    <property type="entry name" value="Nucleotidylyl transferase"/>
    <property type="match status" value="1"/>
</dbReference>
<dbReference type="RefSeq" id="WP_078928992.1">
    <property type="nucleotide sequence ID" value="NZ_FUXX01000027.1"/>
</dbReference>
<dbReference type="PANTHER" id="PTHR43311">
    <property type="entry name" value="GLUTAMATE--TRNA LIGASE"/>
    <property type="match status" value="1"/>
</dbReference>
<evidence type="ECO:0000313" key="9">
    <source>
        <dbReference type="EMBL" id="SKA64828.1"/>
    </source>
</evidence>
<evidence type="ECO:0000256" key="1">
    <source>
        <dbReference type="ARBA" id="ARBA00022598"/>
    </source>
</evidence>
<name>A0A1T4VIX9_9GAMM</name>
<comment type="similarity">
    <text evidence="7">Belongs to the class-I aminoacyl-tRNA synthetase family.</text>
</comment>
<dbReference type="Gene3D" id="3.40.50.620">
    <property type="entry name" value="HUPs"/>
    <property type="match status" value="1"/>
</dbReference>
<dbReference type="AlphaFoldDB" id="A0A1T4VIX9"/>
<gene>
    <name evidence="9" type="ORF">SAMN02745213_01571</name>
</gene>
<evidence type="ECO:0000256" key="7">
    <source>
        <dbReference type="RuleBase" id="RU363037"/>
    </source>
</evidence>
<evidence type="ECO:0000256" key="2">
    <source>
        <dbReference type="ARBA" id="ARBA00022723"/>
    </source>
</evidence>
<dbReference type="EMBL" id="FUXX01000027">
    <property type="protein sequence ID" value="SKA64828.1"/>
    <property type="molecule type" value="Genomic_DNA"/>
</dbReference>
<dbReference type="Pfam" id="PF00749">
    <property type="entry name" value="tRNA-synt_1c"/>
    <property type="match status" value="1"/>
</dbReference>